<proteinExistence type="predicted"/>
<evidence type="ECO:0000313" key="3">
    <source>
        <dbReference type="EMBL" id="KAJ6224910.1"/>
    </source>
</evidence>
<dbReference type="AlphaFoldDB" id="A0A9Q0MFA7"/>
<evidence type="ECO:0000256" key="2">
    <source>
        <dbReference type="SAM" id="SignalP"/>
    </source>
</evidence>
<organism evidence="3 4">
    <name type="scientific">Blomia tropicalis</name>
    <name type="common">Mite</name>
    <dbReference type="NCBI Taxonomy" id="40697"/>
    <lineage>
        <taxon>Eukaryota</taxon>
        <taxon>Metazoa</taxon>
        <taxon>Ecdysozoa</taxon>
        <taxon>Arthropoda</taxon>
        <taxon>Chelicerata</taxon>
        <taxon>Arachnida</taxon>
        <taxon>Acari</taxon>
        <taxon>Acariformes</taxon>
        <taxon>Sarcoptiformes</taxon>
        <taxon>Astigmata</taxon>
        <taxon>Glycyphagoidea</taxon>
        <taxon>Echimyopodidae</taxon>
        <taxon>Blomia</taxon>
    </lineage>
</organism>
<keyword evidence="4" id="KW-1185">Reference proteome</keyword>
<dbReference type="EMBL" id="JAPWDV010000001">
    <property type="protein sequence ID" value="KAJ6224910.1"/>
    <property type="molecule type" value="Genomic_DNA"/>
</dbReference>
<feature type="region of interest" description="Disordered" evidence="1">
    <location>
        <begin position="207"/>
        <end position="511"/>
    </location>
</feature>
<feature type="compositionally biased region" description="Polar residues" evidence="1">
    <location>
        <begin position="263"/>
        <end position="274"/>
    </location>
</feature>
<evidence type="ECO:0000256" key="1">
    <source>
        <dbReference type="SAM" id="MobiDB-lite"/>
    </source>
</evidence>
<feature type="compositionally biased region" description="Polar residues" evidence="1">
    <location>
        <begin position="242"/>
        <end position="256"/>
    </location>
</feature>
<gene>
    <name evidence="3" type="ORF">RDWZM_003455</name>
</gene>
<name>A0A9Q0MFA7_BLOTA</name>
<feature type="signal peptide" evidence="2">
    <location>
        <begin position="1"/>
        <end position="22"/>
    </location>
</feature>
<reference evidence="3" key="1">
    <citation type="submission" date="2022-12" db="EMBL/GenBank/DDBJ databases">
        <title>Genome assemblies of Blomia tropicalis.</title>
        <authorList>
            <person name="Cui Y."/>
        </authorList>
    </citation>
    <scope>NUCLEOTIDE SEQUENCE</scope>
    <source>
        <tissue evidence="3">Adult mites</tissue>
    </source>
</reference>
<feature type="compositionally biased region" description="Polar residues" evidence="1">
    <location>
        <begin position="640"/>
        <end position="667"/>
    </location>
</feature>
<feature type="chain" id="PRO_5040223912" evidence="2">
    <location>
        <begin position="23"/>
        <end position="667"/>
    </location>
</feature>
<feature type="compositionally biased region" description="Polar residues" evidence="1">
    <location>
        <begin position="613"/>
        <end position="630"/>
    </location>
</feature>
<feature type="compositionally biased region" description="Low complexity" evidence="1">
    <location>
        <begin position="207"/>
        <end position="235"/>
    </location>
</feature>
<feature type="region of interest" description="Disordered" evidence="1">
    <location>
        <begin position="526"/>
        <end position="667"/>
    </location>
</feature>
<comment type="caution">
    <text evidence="3">The sequence shown here is derived from an EMBL/GenBank/DDBJ whole genome shotgun (WGS) entry which is preliminary data.</text>
</comment>
<feature type="compositionally biased region" description="Polar residues" evidence="1">
    <location>
        <begin position="526"/>
        <end position="541"/>
    </location>
</feature>
<accession>A0A9Q0MFA7</accession>
<feature type="compositionally biased region" description="Basic and acidic residues" evidence="1">
    <location>
        <begin position="352"/>
        <end position="377"/>
    </location>
</feature>
<keyword evidence="2" id="KW-0732">Signal</keyword>
<dbReference type="Proteomes" id="UP001142055">
    <property type="component" value="Chromosome 1"/>
</dbReference>
<protein>
    <submittedName>
        <fullName evidence="3">Uncharacterized protein</fullName>
    </submittedName>
</protein>
<sequence length="667" mass="72858">MPFKRILVLTFVLFSLVQLGSCNTSNTTTTNANGEPKLTLGQKIDSMIKTDQDIKHNLIPGSSGNYVPELSHPTLGNFVSLNNATNTTRSQANVYEATATSNVTQNDPLMVNAQSPNPFMARGVNPQIAMMLQNNPRLQMLARQNPLIAQQIMRNPQLLRDPQIQRAIQSQMSPGQNQNLLGQLGQIGLLRALNPLGLGLLNRGNNNNNMATGNQNLNQNPLNQNANRQNNLQGNSYGLPRNHQQTPTPMRNQQNLPGGFYGNNANYNPASENGNVEEDPNAIEGGGEGGGEGDHGGQDYDDNSGAGGGEEGNGEDSQQNPAEDPDIQQLQNFGGPVNDNFPEGLFPPGLLSKEDIEEIRKQQERQQKEAEERERQQQLEQQNQQNGGASPDYEDNGEGATGEEVNPEGAVHEGGEDGGNAVDHGGEEVANGHGHEPGVANGGVSNDGHAIGHQTPTPNVGGYTPNPTPPAYQNAYHPIQPQRVPMQPSVDYANDFHQGPTPPRNQFNHYQPGVQYDQATPYQGQYQMMGSTTPSPISTPYGQHGQMPISHQYGPHHGPQHGHHPPQPTPMYQQPHHHSPYPNHVQNRQSHHQPWQPSPPLYGSPNGGHSRHPQNYNRNIPFGNNGQGPNHEQPYHPHSGLSTPASAYRPNSFNEPRQFQQRPRSFL</sequence>
<evidence type="ECO:0000313" key="4">
    <source>
        <dbReference type="Proteomes" id="UP001142055"/>
    </source>
</evidence>